<comment type="caution">
    <text evidence="1">The sequence shown here is derived from an EMBL/GenBank/DDBJ whole genome shotgun (WGS) entry which is preliminary data.</text>
</comment>
<gene>
    <name evidence="1" type="ORF">BJA5080_08200</name>
</gene>
<name>A0A837C2T5_9BRAD</name>
<evidence type="ECO:0000313" key="2">
    <source>
        <dbReference type="Proteomes" id="UP000024900"/>
    </source>
</evidence>
<dbReference type="EMBL" id="ADOU02000009">
    <property type="protein sequence ID" value="KGJ63341.1"/>
    <property type="molecule type" value="Genomic_DNA"/>
</dbReference>
<accession>A0A837C2T5</accession>
<reference evidence="1 2" key="1">
    <citation type="journal article" date="2014" name="BMC Genomics">
        <title>Comparative genomics of Bradyrhizobium japonicum CPAC 15 and Bradyrhizobium diazoefficiens CPAC 7: elite model strains for understanding symbiotic performance with soybean.</title>
        <authorList>
            <person name="Siqueira A.F."/>
            <person name="Ormeno-Orrillo E."/>
            <person name="Souza R.C."/>
            <person name="Rodrigues E.P."/>
            <person name="Almeida L.G."/>
            <person name="Barcellos F.G."/>
            <person name="Batista J.S."/>
            <person name="Nakatami A.S."/>
            <person name="Martinez-Romero E."/>
            <person name="Vasconcelos A.T."/>
            <person name="Hungria M."/>
        </authorList>
    </citation>
    <scope>NUCLEOTIDE SEQUENCE [LARGE SCALE GENOMIC DNA]</scope>
    <source>
        <strain evidence="1 2">SEMIA 5080</strain>
    </source>
</reference>
<proteinExistence type="predicted"/>
<protein>
    <submittedName>
        <fullName evidence="1">Uncharacterized protein</fullName>
    </submittedName>
</protein>
<dbReference type="AlphaFoldDB" id="A0A837C2T5"/>
<evidence type="ECO:0000313" key="1">
    <source>
        <dbReference type="EMBL" id="KGJ63341.1"/>
    </source>
</evidence>
<organism evidence="1 2">
    <name type="scientific">Bradyrhizobium diazoefficiens SEMIA 5080</name>
    <dbReference type="NCBI Taxonomy" id="754504"/>
    <lineage>
        <taxon>Bacteria</taxon>
        <taxon>Pseudomonadati</taxon>
        <taxon>Pseudomonadota</taxon>
        <taxon>Alphaproteobacteria</taxon>
        <taxon>Hyphomicrobiales</taxon>
        <taxon>Nitrobacteraceae</taxon>
        <taxon>Bradyrhizobium</taxon>
    </lineage>
</organism>
<dbReference type="Proteomes" id="UP000024900">
    <property type="component" value="Unassembled WGS sequence"/>
</dbReference>
<sequence length="97" mass="10422">MDGSGAKLLHFLIDRVCARGAVICHCYSGVGVGDEYCQMVFAVISPLAAPLHNLKGSFSGGSGNLRILRKRLYDRTATGGCSFYRLIKSPLASLICR</sequence>